<name>A0A939DJX8_9ALTE</name>
<dbReference type="EMBL" id="JAFKCV010000001">
    <property type="protein sequence ID" value="MBN7823925.1"/>
    <property type="molecule type" value="Genomic_DNA"/>
</dbReference>
<dbReference type="InterPro" id="IPR007712">
    <property type="entry name" value="RelE/ParE_toxin"/>
</dbReference>
<dbReference type="NCBIfam" id="TIGR02385">
    <property type="entry name" value="RelE_StbE"/>
    <property type="match status" value="1"/>
</dbReference>
<dbReference type="PANTHER" id="PTHR35601">
    <property type="entry name" value="TOXIN RELE"/>
    <property type="match status" value="1"/>
</dbReference>
<reference evidence="3" key="1">
    <citation type="submission" date="2021-03" db="EMBL/GenBank/DDBJ databases">
        <title>novel species isolated from a fishpond in China.</title>
        <authorList>
            <person name="Lu H."/>
            <person name="Cai Z."/>
        </authorList>
    </citation>
    <scope>NUCLEOTIDE SEQUENCE</scope>
    <source>
        <strain evidence="3">JCM 30855</strain>
    </source>
</reference>
<comment type="similarity">
    <text evidence="1">Belongs to the RelE toxin family.</text>
</comment>
<gene>
    <name evidence="3" type="ORF">J0A66_01690</name>
</gene>
<dbReference type="AlphaFoldDB" id="A0A939DJX8"/>
<accession>A0A939DJX8</accession>
<proteinExistence type="inferred from homology"/>
<dbReference type="SUPFAM" id="SSF143011">
    <property type="entry name" value="RelE-like"/>
    <property type="match status" value="1"/>
</dbReference>
<dbReference type="Pfam" id="PF05016">
    <property type="entry name" value="ParE_toxin"/>
    <property type="match status" value="1"/>
</dbReference>
<dbReference type="Gene3D" id="3.30.2310.20">
    <property type="entry name" value="RelE-like"/>
    <property type="match status" value="1"/>
</dbReference>
<dbReference type="PANTHER" id="PTHR35601:SF1">
    <property type="entry name" value="TOXIN RELE"/>
    <property type="match status" value="1"/>
</dbReference>
<sequence length="95" mass="11102">MTYRLRFLPAALKEWDKLGAPIRSQFKKKLAERLEQPRVPADKLSGYDSVYKIKLRSAGYRLAYEVIDNELLVYVIAIGKREKGKIYSSHKKRTE</sequence>
<comment type="caution">
    <text evidence="3">The sequence shown here is derived from an EMBL/GenBank/DDBJ whole genome shotgun (WGS) entry which is preliminary data.</text>
</comment>
<evidence type="ECO:0000256" key="2">
    <source>
        <dbReference type="ARBA" id="ARBA00022649"/>
    </source>
</evidence>
<evidence type="ECO:0000313" key="3">
    <source>
        <dbReference type="EMBL" id="MBN7823925.1"/>
    </source>
</evidence>
<evidence type="ECO:0000256" key="1">
    <source>
        <dbReference type="ARBA" id="ARBA00006226"/>
    </source>
</evidence>
<keyword evidence="2" id="KW-1277">Toxin-antitoxin system</keyword>
<dbReference type="RefSeq" id="WP_206572028.1">
    <property type="nucleotide sequence ID" value="NZ_JAFKCV010000001.1"/>
</dbReference>
<protein>
    <submittedName>
        <fullName evidence="3">Type II toxin-antitoxin system RelE/ParE family toxin</fullName>
    </submittedName>
</protein>
<dbReference type="InterPro" id="IPR035093">
    <property type="entry name" value="RelE/ParE_toxin_dom_sf"/>
</dbReference>
<evidence type="ECO:0000313" key="4">
    <source>
        <dbReference type="Proteomes" id="UP000664654"/>
    </source>
</evidence>
<keyword evidence="4" id="KW-1185">Reference proteome</keyword>
<organism evidence="3 4">
    <name type="scientific">Bowmanella dokdonensis</name>
    <dbReference type="NCBI Taxonomy" id="751969"/>
    <lineage>
        <taxon>Bacteria</taxon>
        <taxon>Pseudomonadati</taxon>
        <taxon>Pseudomonadota</taxon>
        <taxon>Gammaproteobacteria</taxon>
        <taxon>Alteromonadales</taxon>
        <taxon>Alteromonadaceae</taxon>
        <taxon>Bowmanella</taxon>
    </lineage>
</organism>
<dbReference type="Proteomes" id="UP000664654">
    <property type="component" value="Unassembled WGS sequence"/>
</dbReference>